<dbReference type="InterPro" id="IPR003959">
    <property type="entry name" value="ATPase_AAA_core"/>
</dbReference>
<dbReference type="SMART" id="SM00382">
    <property type="entry name" value="AAA"/>
    <property type="match status" value="1"/>
</dbReference>
<dbReference type="Pfam" id="PF05362">
    <property type="entry name" value="Lon_C"/>
    <property type="match status" value="1"/>
</dbReference>
<proteinExistence type="inferred from homology"/>
<comment type="similarity">
    <text evidence="8">Belongs to the peptidase S16 family.</text>
</comment>
<feature type="domain" description="Lon N-terminal" evidence="11">
    <location>
        <begin position="154"/>
        <end position="358"/>
    </location>
</feature>
<evidence type="ECO:0000256" key="5">
    <source>
        <dbReference type="ARBA" id="ARBA00022840"/>
    </source>
</evidence>
<organism evidence="12 13">
    <name type="scientific">Candidatus Anaerobiospirillum pullistercoris</name>
    <dbReference type="NCBI Taxonomy" id="2838452"/>
    <lineage>
        <taxon>Bacteria</taxon>
        <taxon>Pseudomonadati</taxon>
        <taxon>Pseudomonadota</taxon>
        <taxon>Gammaproteobacteria</taxon>
        <taxon>Aeromonadales</taxon>
        <taxon>Succinivibrionaceae</taxon>
        <taxon>Anaerobiospirillum</taxon>
    </lineage>
</organism>
<evidence type="ECO:0000256" key="6">
    <source>
        <dbReference type="ARBA" id="ARBA00050665"/>
    </source>
</evidence>
<dbReference type="PROSITE" id="PS51787">
    <property type="entry name" value="LON_N"/>
    <property type="match status" value="1"/>
</dbReference>
<dbReference type="EC" id="3.4.21.53" evidence="7 8"/>
<dbReference type="Gene3D" id="3.40.50.300">
    <property type="entry name" value="P-loop containing nucleotide triphosphate hydrolases"/>
    <property type="match status" value="1"/>
</dbReference>
<comment type="caution">
    <text evidence="12">The sequence shown here is derived from an EMBL/GenBank/DDBJ whole genome shotgun (WGS) entry which is preliminary data.</text>
</comment>
<evidence type="ECO:0000313" key="13">
    <source>
        <dbReference type="Proteomes" id="UP000886829"/>
    </source>
</evidence>
<dbReference type="FunFam" id="3.40.50.300:FF:000021">
    <property type="entry name" value="Lon protease homolog"/>
    <property type="match status" value="1"/>
</dbReference>
<dbReference type="Pfam" id="PF22667">
    <property type="entry name" value="Lon_lid"/>
    <property type="match status" value="1"/>
</dbReference>
<evidence type="ECO:0000256" key="3">
    <source>
        <dbReference type="ARBA" id="ARBA00022801"/>
    </source>
</evidence>
<feature type="compositionally biased region" description="Low complexity" evidence="9">
    <location>
        <begin position="76"/>
        <end position="109"/>
    </location>
</feature>
<evidence type="ECO:0000313" key="12">
    <source>
        <dbReference type="EMBL" id="HIX56719.1"/>
    </source>
</evidence>
<dbReference type="Pfam" id="PF02190">
    <property type="entry name" value="LON_substr_bdg"/>
    <property type="match status" value="1"/>
</dbReference>
<keyword evidence="3 8" id="KW-0378">Hydrolase</keyword>
<evidence type="ECO:0000256" key="1">
    <source>
        <dbReference type="ARBA" id="ARBA00022670"/>
    </source>
</evidence>
<keyword evidence="1 8" id="KW-0645">Protease</keyword>
<dbReference type="GO" id="GO:0004252">
    <property type="term" value="F:serine-type endopeptidase activity"/>
    <property type="evidence" value="ECO:0007669"/>
    <property type="project" value="UniProtKB-UniRule"/>
</dbReference>
<feature type="active site" evidence="8">
    <location>
        <position position="884"/>
    </location>
</feature>
<feature type="compositionally biased region" description="Low complexity" evidence="9">
    <location>
        <begin position="119"/>
        <end position="129"/>
    </location>
</feature>
<evidence type="ECO:0000256" key="9">
    <source>
        <dbReference type="SAM" id="MobiDB-lite"/>
    </source>
</evidence>
<dbReference type="InterPro" id="IPR003593">
    <property type="entry name" value="AAA+_ATPase"/>
</dbReference>
<feature type="domain" description="Lon proteolytic" evidence="10">
    <location>
        <begin position="754"/>
        <end position="935"/>
    </location>
</feature>
<feature type="active site" evidence="8">
    <location>
        <position position="841"/>
    </location>
</feature>
<keyword evidence="4 8" id="KW-0720">Serine protease</keyword>
<dbReference type="GO" id="GO:0016887">
    <property type="term" value="F:ATP hydrolysis activity"/>
    <property type="evidence" value="ECO:0007669"/>
    <property type="project" value="InterPro"/>
</dbReference>
<feature type="region of interest" description="Disordered" evidence="9">
    <location>
        <begin position="1"/>
        <end position="131"/>
    </location>
</feature>
<dbReference type="InterPro" id="IPR008269">
    <property type="entry name" value="Lon_proteolytic"/>
</dbReference>
<dbReference type="InterPro" id="IPR054594">
    <property type="entry name" value="Lon_lid"/>
</dbReference>
<protein>
    <recommendedName>
        <fullName evidence="7 8">endopeptidase La</fullName>
        <ecNumber evidence="7 8">3.4.21.53</ecNumber>
    </recommendedName>
</protein>
<dbReference type="Gene3D" id="1.20.58.1480">
    <property type="match status" value="1"/>
</dbReference>
<evidence type="ECO:0000259" key="10">
    <source>
        <dbReference type="PROSITE" id="PS51786"/>
    </source>
</evidence>
<dbReference type="Gene3D" id="1.10.8.60">
    <property type="match status" value="1"/>
</dbReference>
<dbReference type="Gene3D" id="2.30.130.40">
    <property type="entry name" value="LON domain-like"/>
    <property type="match status" value="1"/>
</dbReference>
<dbReference type="SMART" id="SM00464">
    <property type="entry name" value="LON"/>
    <property type="match status" value="1"/>
</dbReference>
<comment type="catalytic activity">
    <reaction evidence="6 8">
        <text>Hydrolysis of proteins in presence of ATP.</text>
        <dbReference type="EC" id="3.4.21.53"/>
    </reaction>
</comment>
<dbReference type="SUPFAM" id="SSF88697">
    <property type="entry name" value="PUA domain-like"/>
    <property type="match status" value="1"/>
</dbReference>
<dbReference type="Proteomes" id="UP000886829">
    <property type="component" value="Unassembled WGS sequence"/>
</dbReference>
<dbReference type="Pfam" id="PF00004">
    <property type="entry name" value="AAA"/>
    <property type="match status" value="1"/>
</dbReference>
<dbReference type="PROSITE" id="PS51786">
    <property type="entry name" value="LON_PROTEOLYTIC"/>
    <property type="match status" value="1"/>
</dbReference>
<dbReference type="InterPro" id="IPR004815">
    <property type="entry name" value="Lon_bac/euk-typ"/>
</dbReference>
<dbReference type="PANTHER" id="PTHR10046">
    <property type="entry name" value="ATP DEPENDENT LON PROTEASE FAMILY MEMBER"/>
    <property type="match status" value="1"/>
</dbReference>
<dbReference type="PRINTS" id="PR00830">
    <property type="entry name" value="ENDOLAPTASE"/>
</dbReference>
<evidence type="ECO:0000259" key="11">
    <source>
        <dbReference type="PROSITE" id="PS51787"/>
    </source>
</evidence>
<dbReference type="GO" id="GO:0006508">
    <property type="term" value="P:proteolysis"/>
    <property type="evidence" value="ECO:0007669"/>
    <property type="project" value="UniProtKB-KW"/>
</dbReference>
<feature type="compositionally biased region" description="Basic and acidic residues" evidence="9">
    <location>
        <begin position="1"/>
        <end position="19"/>
    </location>
</feature>
<evidence type="ECO:0000256" key="7">
    <source>
        <dbReference type="ARBA" id="ARBA00066743"/>
    </source>
</evidence>
<dbReference type="SUPFAM" id="SSF54211">
    <property type="entry name" value="Ribosomal protein S5 domain 2-like"/>
    <property type="match status" value="1"/>
</dbReference>
<dbReference type="InterPro" id="IPR003111">
    <property type="entry name" value="Lon_prtase_N"/>
</dbReference>
<dbReference type="AlphaFoldDB" id="A0A9D1WD48"/>
<name>A0A9D1WD48_9GAMM</name>
<dbReference type="GO" id="GO:0004176">
    <property type="term" value="F:ATP-dependent peptidase activity"/>
    <property type="evidence" value="ECO:0007669"/>
    <property type="project" value="UniProtKB-UniRule"/>
</dbReference>
<dbReference type="InterPro" id="IPR046336">
    <property type="entry name" value="Lon_prtase_N_sf"/>
</dbReference>
<dbReference type="InterPro" id="IPR014721">
    <property type="entry name" value="Ribsml_uS5_D2-typ_fold_subgr"/>
</dbReference>
<keyword evidence="2" id="KW-0547">Nucleotide-binding</keyword>
<keyword evidence="5" id="KW-0067">ATP-binding</keyword>
<dbReference type="GO" id="GO:0030163">
    <property type="term" value="P:protein catabolic process"/>
    <property type="evidence" value="ECO:0007669"/>
    <property type="project" value="InterPro"/>
</dbReference>
<gene>
    <name evidence="12" type="primary">lon</name>
    <name evidence="12" type="ORF">H9850_04515</name>
</gene>
<dbReference type="InterPro" id="IPR027065">
    <property type="entry name" value="Lon_Prtase"/>
</dbReference>
<accession>A0A9D1WD48</accession>
<dbReference type="NCBIfam" id="TIGR00763">
    <property type="entry name" value="lon"/>
    <property type="match status" value="1"/>
</dbReference>
<evidence type="ECO:0000256" key="2">
    <source>
        <dbReference type="ARBA" id="ARBA00022741"/>
    </source>
</evidence>
<dbReference type="InterPro" id="IPR020568">
    <property type="entry name" value="Ribosomal_Su5_D2-typ_SF"/>
</dbReference>
<evidence type="ECO:0000256" key="4">
    <source>
        <dbReference type="ARBA" id="ARBA00022825"/>
    </source>
</evidence>
<feature type="compositionally biased region" description="Low complexity" evidence="9">
    <location>
        <begin position="998"/>
        <end position="1007"/>
    </location>
</feature>
<reference evidence="12" key="1">
    <citation type="journal article" date="2021" name="PeerJ">
        <title>Extensive microbial diversity within the chicken gut microbiome revealed by metagenomics and culture.</title>
        <authorList>
            <person name="Gilroy R."/>
            <person name="Ravi A."/>
            <person name="Getino M."/>
            <person name="Pursley I."/>
            <person name="Horton D.L."/>
            <person name="Alikhan N.F."/>
            <person name="Baker D."/>
            <person name="Gharbi K."/>
            <person name="Hall N."/>
            <person name="Watson M."/>
            <person name="Adriaenssens E.M."/>
            <person name="Foster-Nyarko E."/>
            <person name="Jarju S."/>
            <person name="Secka A."/>
            <person name="Antonio M."/>
            <person name="Oren A."/>
            <person name="Chaudhuri R.R."/>
            <person name="La Ragione R."/>
            <person name="Hildebrand F."/>
            <person name="Pallen M.J."/>
        </authorList>
    </citation>
    <scope>NUCLEOTIDE SEQUENCE</scope>
    <source>
        <strain evidence="12">USASDec5-558</strain>
    </source>
</reference>
<dbReference type="Gene3D" id="1.20.5.5270">
    <property type="match status" value="1"/>
</dbReference>
<dbReference type="InterPro" id="IPR027417">
    <property type="entry name" value="P-loop_NTPase"/>
</dbReference>
<feature type="region of interest" description="Disordered" evidence="9">
    <location>
        <begin position="981"/>
        <end position="1037"/>
    </location>
</feature>
<dbReference type="Gene3D" id="3.30.230.10">
    <property type="match status" value="1"/>
</dbReference>
<sequence>MAISDEDSKAVPKEQKTEVNKTTSSKSTKRAVKTDTDSASEVAKGRGRRTRTNSNKDVKPATPVENQSGEAQKPETVAQSAAPDSAAAAADASAATGAATAPEKAATSAGSEDKGATVAAQNPANAAGSNGNGANGAGAGAGAGQGSGPKRGIYPIITLRSIIITPAANVQLIAARENTVLALKEALERKQDIVVISQTADSELRPAKEDLARVGVVANILNGSYNEKDQYRSTIRGFARVSIVRLIDDPSDQVRHAEVEFLKEQEVDPLVAARYIDALKAALHTALDIQKQGGRAIMDSNIPAEMISTICDSTTLGDLADGLSQILMLPNHDKKYILESLDPMARAKSLIAFLNNFSYKAEVDKKIAEDARAAMDRSQRDFYLNEQLKAIKRELNIQVDDSNDIEEYRQRIAALDAPEEVLNRLQKEVSRLSIMSLNSGENSMVRNYIDTLLSIPWRKSSQLNRDLSKARDILEQDHYGLKKVKDRILEFLAVQTRREQKDPHGQILCLMGPPGIGKTSLAASIAKATGRKYVRVALGGMYDESEIRGHRRTYIGAMPGRIIQSMIKSEVNNPLFLLDEIDKISTNSYHGDIASALLEVLDPEQNNTFNDNYVDLEYDLSHVFFIATANSYNIPPALRDRMEIIDLSSYTADEKFHIAREHLLPKQLEKNALTPEEFDISDDGLKELIVHYTLEAGVRNLERIIAELCRKVVKELMIKPPKDPSKVKKRVLGVKEIQKLIGPKRYDFTSKLKDNRIGVVNGLSVSSVGGDMLQVEVVANEGKGSHLLTGQLGSVMKESVFAAIAWVRSHARAFSMAPDFYQYVDLNVHFPEGAIPKDGPSAGCATVTAIISALTNNPVRADVAMTGEITLRGDVLAIGGLKEKLLAALRGGVKTVCIPQENEKDLWDIPKNVTTKLEIVPVKTIDEVLDIALVNKPKTFKPTTLEDWTLEGYLEREKKRKLRDEAEEHKFYMEIKDSSEGSIGEIKNHRDQDVVDTSIPSVPSVPNGVPPRPEDPNGGEGGHEPPAPTVSPQLAVE</sequence>
<dbReference type="EMBL" id="DXEV01000088">
    <property type="protein sequence ID" value="HIX56719.1"/>
    <property type="molecule type" value="Genomic_DNA"/>
</dbReference>
<dbReference type="InterPro" id="IPR015947">
    <property type="entry name" value="PUA-like_sf"/>
</dbReference>
<dbReference type="SUPFAM" id="SSF52540">
    <property type="entry name" value="P-loop containing nucleoside triphosphate hydrolases"/>
    <property type="match status" value="1"/>
</dbReference>
<dbReference type="GO" id="GO:0005524">
    <property type="term" value="F:ATP binding"/>
    <property type="evidence" value="ECO:0007669"/>
    <property type="project" value="UniProtKB-KW"/>
</dbReference>
<evidence type="ECO:0000256" key="8">
    <source>
        <dbReference type="PROSITE-ProRule" id="PRU01122"/>
    </source>
</evidence>
<reference evidence="12" key="2">
    <citation type="submission" date="2021-04" db="EMBL/GenBank/DDBJ databases">
        <authorList>
            <person name="Gilroy R."/>
        </authorList>
    </citation>
    <scope>NUCLEOTIDE SEQUENCE</scope>
    <source>
        <strain evidence="12">USASDec5-558</strain>
    </source>
</reference>
<dbReference type="CDD" id="cd19500">
    <property type="entry name" value="RecA-like_Lon"/>
    <property type="match status" value="1"/>
</dbReference>